<organism evidence="8 9">
    <name type="scientific">Terrisporobacter glycolicus ATCC 14880 = DSM 1288</name>
    <dbReference type="NCBI Taxonomy" id="1121315"/>
    <lineage>
        <taxon>Bacteria</taxon>
        <taxon>Bacillati</taxon>
        <taxon>Bacillota</taxon>
        <taxon>Clostridia</taxon>
        <taxon>Peptostreptococcales</taxon>
        <taxon>Peptostreptococcaceae</taxon>
        <taxon>Terrisporobacter</taxon>
    </lineage>
</organism>
<evidence type="ECO:0000313" key="8">
    <source>
        <dbReference type="EMBL" id="WWD82367.1"/>
    </source>
</evidence>
<dbReference type="PROSITE" id="PS51781">
    <property type="entry name" value="SH3B"/>
    <property type="match status" value="4"/>
</dbReference>
<keyword evidence="9" id="KW-1185">Reference proteome</keyword>
<dbReference type="InterPro" id="IPR038765">
    <property type="entry name" value="Papain-like_cys_pep_sf"/>
</dbReference>
<protein>
    <recommendedName>
        <fullName evidence="10">SH3 domain protein</fullName>
    </recommendedName>
</protein>
<dbReference type="Gene3D" id="3.90.1720.10">
    <property type="entry name" value="endopeptidase domain like (from Nostoc punctiforme)"/>
    <property type="match status" value="1"/>
</dbReference>
<dbReference type="PROSITE" id="PS51935">
    <property type="entry name" value="NLPC_P60"/>
    <property type="match status" value="1"/>
</dbReference>
<feature type="domain" description="SH3b" evidence="6">
    <location>
        <begin position="248"/>
        <end position="311"/>
    </location>
</feature>
<evidence type="ECO:0000256" key="4">
    <source>
        <dbReference type="ARBA" id="ARBA00022807"/>
    </source>
</evidence>
<dbReference type="Gene3D" id="2.30.30.40">
    <property type="entry name" value="SH3 Domains"/>
    <property type="match status" value="4"/>
</dbReference>
<reference evidence="8 9" key="1">
    <citation type="journal article" date="2023" name="PLoS ONE">
        <title>Genome-based metabolic and phylogenomic analysis of three Terrisporobacter species.</title>
        <authorList>
            <person name="Boer T."/>
            <person name="Bengelsdorf F.R."/>
            <person name="Bomeke M."/>
            <person name="Daniel R."/>
            <person name="Poehlein A."/>
        </authorList>
    </citation>
    <scope>NUCLEOTIDE SEQUENCE [LARGE SCALE GENOMIC DNA]</scope>
    <source>
        <strain evidence="8 9">DSM 1288</strain>
    </source>
</reference>
<dbReference type="PANTHER" id="PTHR34408:SF1">
    <property type="entry name" value="GLYCOSYL HYDROLASE FAMILY 19 DOMAIN-CONTAINING PROTEIN HI_1415"/>
    <property type="match status" value="1"/>
</dbReference>
<evidence type="ECO:0000256" key="1">
    <source>
        <dbReference type="ARBA" id="ARBA00007074"/>
    </source>
</evidence>
<dbReference type="InterPro" id="IPR003646">
    <property type="entry name" value="SH3-like_bac-type"/>
</dbReference>
<dbReference type="EMBL" id="CP117523">
    <property type="protein sequence ID" value="WWD82367.1"/>
    <property type="molecule type" value="Genomic_DNA"/>
</dbReference>
<feature type="domain" description="SH3b" evidence="6">
    <location>
        <begin position="95"/>
        <end position="158"/>
    </location>
</feature>
<gene>
    <name evidence="8" type="ORF">TEGL_07450</name>
</gene>
<dbReference type="PANTHER" id="PTHR34408">
    <property type="entry name" value="FAMILY PROTEIN, PUTATIVE-RELATED"/>
    <property type="match status" value="1"/>
</dbReference>
<evidence type="ECO:0000256" key="5">
    <source>
        <dbReference type="SAM" id="SignalP"/>
    </source>
</evidence>
<dbReference type="InterPro" id="IPR000064">
    <property type="entry name" value="NLP_P60_dom"/>
</dbReference>
<feature type="domain" description="SH3b" evidence="6">
    <location>
        <begin position="173"/>
        <end position="236"/>
    </location>
</feature>
<keyword evidence="2" id="KW-0645">Protease</keyword>
<feature type="chain" id="PRO_5046842628" description="SH3 domain protein" evidence="5">
    <location>
        <begin position="30"/>
        <end position="451"/>
    </location>
</feature>
<keyword evidence="4" id="KW-0788">Thiol protease</keyword>
<evidence type="ECO:0000256" key="2">
    <source>
        <dbReference type="ARBA" id="ARBA00022670"/>
    </source>
</evidence>
<feature type="domain" description="SH3b" evidence="6">
    <location>
        <begin position="30"/>
        <end position="91"/>
    </location>
</feature>
<evidence type="ECO:0000313" key="9">
    <source>
        <dbReference type="Proteomes" id="UP001348492"/>
    </source>
</evidence>
<evidence type="ECO:0000259" key="7">
    <source>
        <dbReference type="PROSITE" id="PS51935"/>
    </source>
</evidence>
<feature type="domain" description="NlpC/P60" evidence="7">
    <location>
        <begin position="325"/>
        <end position="451"/>
    </location>
</feature>
<evidence type="ECO:0000256" key="3">
    <source>
        <dbReference type="ARBA" id="ARBA00022801"/>
    </source>
</evidence>
<keyword evidence="5" id="KW-0732">Signal</keyword>
<keyword evidence="3" id="KW-0378">Hydrolase</keyword>
<dbReference type="Pfam" id="PF00877">
    <property type="entry name" value="NLPC_P60"/>
    <property type="match status" value="1"/>
</dbReference>
<dbReference type="InterPro" id="IPR052354">
    <property type="entry name" value="Cell_Wall_Dynamics_Protein"/>
</dbReference>
<proteinExistence type="inferred from homology"/>
<sequence>MSINKKYVMAGMLATALVAPMTDVTNSHADDTRTITGRVNFRTGPSKSYDSMGKIEKGKTVTYLGSNGSWRKIKYNSKTGYVHKDYISDGTSTSTSEKYVNTSAGLNVRKGPSTSYAKIATLTNGTKVKVITTSGDWSKISSGSITGYVSNQYLSSKAPSSGNTSDNDSNETSITKYVDASVGLNVRKGAGTNYSVITTLSHGTKVTVKSTSNGWSKITSGSVTGYVSSSYLSSSKPSTGNNSNSETSTTKYVDSKAGLNVRKGAGTSYSVITTLSHGTKVTVKSTSNGWSKITSGSVTGYVSSTYLTSKKPSSGSSSDSNTSTSTSASKVISYAKKLLGKPYVWGAQGPSGFDCSGFTYYVFKNAAGITLPRTSSLQSNYGTYVSRSNLKPGDLVFFDTVGSNNGGVTHCGIYIGNGQLIHAASGQGKVVINDMNSSYYVNTYVNARRVL</sequence>
<dbReference type="SUPFAM" id="SSF54001">
    <property type="entry name" value="Cysteine proteinases"/>
    <property type="match status" value="1"/>
</dbReference>
<dbReference type="Proteomes" id="UP001348492">
    <property type="component" value="Chromosome"/>
</dbReference>
<dbReference type="SMART" id="SM00287">
    <property type="entry name" value="SH3b"/>
    <property type="match status" value="4"/>
</dbReference>
<evidence type="ECO:0000259" key="6">
    <source>
        <dbReference type="PROSITE" id="PS51781"/>
    </source>
</evidence>
<feature type="signal peptide" evidence="5">
    <location>
        <begin position="1"/>
        <end position="29"/>
    </location>
</feature>
<evidence type="ECO:0008006" key="10">
    <source>
        <dbReference type="Google" id="ProtNLM"/>
    </source>
</evidence>
<dbReference type="RefSeq" id="WP_018592254.1">
    <property type="nucleotide sequence ID" value="NZ_CP117523.1"/>
</dbReference>
<name>A0ABZ2ER48_9FIRM</name>
<dbReference type="Pfam" id="PF08239">
    <property type="entry name" value="SH3_3"/>
    <property type="match status" value="4"/>
</dbReference>
<comment type="similarity">
    <text evidence="1">Belongs to the peptidase C40 family.</text>
</comment>
<accession>A0ABZ2ER48</accession>